<proteinExistence type="predicted"/>
<dbReference type="AlphaFoldDB" id="A0AAN9BGZ9"/>
<protein>
    <submittedName>
        <fullName evidence="2">Uncharacterized protein</fullName>
    </submittedName>
</protein>
<dbReference type="Proteomes" id="UP001374579">
    <property type="component" value="Unassembled WGS sequence"/>
</dbReference>
<feature type="compositionally biased region" description="Polar residues" evidence="1">
    <location>
        <begin position="329"/>
        <end position="340"/>
    </location>
</feature>
<evidence type="ECO:0000313" key="3">
    <source>
        <dbReference type="Proteomes" id="UP001374579"/>
    </source>
</evidence>
<evidence type="ECO:0000256" key="1">
    <source>
        <dbReference type="SAM" id="MobiDB-lite"/>
    </source>
</evidence>
<feature type="compositionally biased region" description="Acidic residues" evidence="1">
    <location>
        <begin position="263"/>
        <end position="273"/>
    </location>
</feature>
<feature type="region of interest" description="Disordered" evidence="1">
    <location>
        <begin position="177"/>
        <end position="282"/>
    </location>
</feature>
<sequence length="340" mass="37572">MMANPAFPMDKSKVTKPAEEGPAGLYNQYPADGLPVFLIAHGSHEKANEDVWYCKECGMELADYLTKVLKIGTPEDQQVMSDVPLKCQDVMIVATQNSFQFSLPIAGFMLAMKKRKLKVAVNTTREEGKTAITDEDTILIVDMTSVHGLERAVIVVVPEVNMPPQLPTMYKTFFTTPEESKEIRQEDPMKEVLEEADGKNFSISAAGEFKKEDDSDDENTTADNGNKDTAMEVQGEQSQPEASPCVIPSQLQKIDTDGKGEDYDTSDEEDEGIDSLTYADNESERKIKAALASLSDQSRKDIFYIGSRAVCQLILVHRGKKDDGETPNKTELSSSESMDT</sequence>
<keyword evidence="3" id="KW-1185">Reference proteome</keyword>
<evidence type="ECO:0000313" key="2">
    <source>
        <dbReference type="EMBL" id="KAK7106016.1"/>
    </source>
</evidence>
<feature type="compositionally biased region" description="Basic and acidic residues" evidence="1">
    <location>
        <begin position="178"/>
        <end position="198"/>
    </location>
</feature>
<feature type="region of interest" description="Disordered" evidence="1">
    <location>
        <begin position="319"/>
        <end position="340"/>
    </location>
</feature>
<name>A0AAN9BGZ9_9CAEN</name>
<gene>
    <name evidence="2" type="ORF">V1264_017322</name>
</gene>
<reference evidence="2 3" key="1">
    <citation type="submission" date="2024-02" db="EMBL/GenBank/DDBJ databases">
        <title>Chromosome-scale genome assembly of the rough periwinkle Littorina saxatilis.</title>
        <authorList>
            <person name="De Jode A."/>
            <person name="Faria R."/>
            <person name="Formenti G."/>
            <person name="Sims Y."/>
            <person name="Smith T.P."/>
            <person name="Tracey A."/>
            <person name="Wood J.M.D."/>
            <person name="Zagrodzka Z.B."/>
            <person name="Johannesson K."/>
            <person name="Butlin R.K."/>
            <person name="Leder E.H."/>
        </authorList>
    </citation>
    <scope>NUCLEOTIDE SEQUENCE [LARGE SCALE GENOMIC DNA]</scope>
    <source>
        <strain evidence="2">Snail1</strain>
        <tissue evidence="2">Muscle</tissue>
    </source>
</reference>
<dbReference type="EMBL" id="JBAMIC010000007">
    <property type="protein sequence ID" value="KAK7106016.1"/>
    <property type="molecule type" value="Genomic_DNA"/>
</dbReference>
<organism evidence="2 3">
    <name type="scientific">Littorina saxatilis</name>
    <dbReference type="NCBI Taxonomy" id="31220"/>
    <lineage>
        <taxon>Eukaryota</taxon>
        <taxon>Metazoa</taxon>
        <taxon>Spiralia</taxon>
        <taxon>Lophotrochozoa</taxon>
        <taxon>Mollusca</taxon>
        <taxon>Gastropoda</taxon>
        <taxon>Caenogastropoda</taxon>
        <taxon>Littorinimorpha</taxon>
        <taxon>Littorinoidea</taxon>
        <taxon>Littorinidae</taxon>
        <taxon>Littorina</taxon>
    </lineage>
</organism>
<accession>A0AAN9BGZ9</accession>
<comment type="caution">
    <text evidence="2">The sequence shown here is derived from an EMBL/GenBank/DDBJ whole genome shotgun (WGS) entry which is preliminary data.</text>
</comment>